<feature type="domain" description="HTH cro/C1-type" evidence="1">
    <location>
        <begin position="20"/>
        <end position="74"/>
    </location>
</feature>
<dbReference type="SMART" id="SM00530">
    <property type="entry name" value="HTH_XRE"/>
    <property type="match status" value="1"/>
</dbReference>
<evidence type="ECO:0000313" key="2">
    <source>
        <dbReference type="EMBL" id="VVO30176.1"/>
    </source>
</evidence>
<dbReference type="AlphaFoldDB" id="A0A5E7ETG5"/>
<dbReference type="RefSeq" id="WP_224795741.1">
    <property type="nucleotide sequence ID" value="NZ_CABVHY010000029.1"/>
</dbReference>
<organism evidence="2 3">
    <name type="scientific">Pseudomonas fluorescens</name>
    <dbReference type="NCBI Taxonomy" id="294"/>
    <lineage>
        <taxon>Bacteria</taxon>
        <taxon>Pseudomonadati</taxon>
        <taxon>Pseudomonadota</taxon>
        <taxon>Gammaproteobacteria</taxon>
        <taxon>Pseudomonadales</taxon>
        <taxon>Pseudomonadaceae</taxon>
        <taxon>Pseudomonas</taxon>
    </lineage>
</organism>
<name>A0A5E7ETG5_PSEFL</name>
<dbReference type="Gene3D" id="1.10.260.40">
    <property type="entry name" value="lambda repressor-like DNA-binding domains"/>
    <property type="match status" value="1"/>
</dbReference>
<dbReference type="InterPro" id="IPR010982">
    <property type="entry name" value="Lambda_DNA-bd_dom_sf"/>
</dbReference>
<dbReference type="Proteomes" id="UP000379480">
    <property type="component" value="Unassembled WGS sequence"/>
</dbReference>
<proteinExistence type="predicted"/>
<sequence>MTESTFKMSLRQEVLVVSMIRAARSALGWTQPMLAKRSGVSLVALARLESNATSPRLSTVSKIKAAFEEAGIQVIEGQPAGGFTLQVSSSALQMAAENAGQV</sequence>
<evidence type="ECO:0000313" key="3">
    <source>
        <dbReference type="Proteomes" id="UP000379480"/>
    </source>
</evidence>
<evidence type="ECO:0000259" key="1">
    <source>
        <dbReference type="PROSITE" id="PS50943"/>
    </source>
</evidence>
<dbReference type="InterPro" id="IPR001387">
    <property type="entry name" value="Cro/C1-type_HTH"/>
</dbReference>
<protein>
    <recommendedName>
        <fullName evidence="1">HTH cro/C1-type domain-containing protein</fullName>
    </recommendedName>
</protein>
<dbReference type="EMBL" id="CABVHY010000029">
    <property type="protein sequence ID" value="VVO30176.1"/>
    <property type="molecule type" value="Genomic_DNA"/>
</dbReference>
<dbReference type="Pfam" id="PF01381">
    <property type="entry name" value="HTH_3"/>
    <property type="match status" value="1"/>
</dbReference>
<dbReference type="PROSITE" id="PS50943">
    <property type="entry name" value="HTH_CROC1"/>
    <property type="match status" value="1"/>
</dbReference>
<gene>
    <name evidence="2" type="ORF">PS723_04925</name>
</gene>
<accession>A0A5E7ETG5</accession>
<dbReference type="GO" id="GO:0003677">
    <property type="term" value="F:DNA binding"/>
    <property type="evidence" value="ECO:0007669"/>
    <property type="project" value="InterPro"/>
</dbReference>
<dbReference type="CDD" id="cd00093">
    <property type="entry name" value="HTH_XRE"/>
    <property type="match status" value="1"/>
</dbReference>
<dbReference type="SUPFAM" id="SSF47413">
    <property type="entry name" value="lambda repressor-like DNA-binding domains"/>
    <property type="match status" value="1"/>
</dbReference>
<reference evidence="2 3" key="1">
    <citation type="submission" date="2019-09" db="EMBL/GenBank/DDBJ databases">
        <authorList>
            <person name="Chandra G."/>
            <person name="Truman W A."/>
        </authorList>
    </citation>
    <scope>NUCLEOTIDE SEQUENCE [LARGE SCALE GENOMIC DNA]</scope>
    <source>
        <strain evidence="2">PS723</strain>
    </source>
</reference>